<keyword evidence="1" id="KW-0645">Protease</keyword>
<dbReference type="EMBL" id="JAUUTY010000007">
    <property type="protein sequence ID" value="KAK1611109.1"/>
    <property type="molecule type" value="Genomic_DNA"/>
</dbReference>
<dbReference type="InterPro" id="IPR054722">
    <property type="entry name" value="PolX-like_BBD"/>
</dbReference>
<keyword evidence="1" id="KW-0378">Hydrolase</keyword>
<keyword evidence="2" id="KW-0479">Metal-binding</keyword>
<feature type="domain" description="CCHC-type" evidence="4">
    <location>
        <begin position="1152"/>
        <end position="1167"/>
    </location>
</feature>
<feature type="region of interest" description="Disordered" evidence="3">
    <location>
        <begin position="406"/>
        <end position="435"/>
    </location>
</feature>
<proteinExistence type="predicted"/>
<feature type="region of interest" description="Disordered" evidence="3">
    <location>
        <begin position="540"/>
        <end position="618"/>
    </location>
</feature>
<dbReference type="Proteomes" id="UP001231189">
    <property type="component" value="Unassembled WGS sequence"/>
</dbReference>
<dbReference type="GO" id="GO:0008270">
    <property type="term" value="F:zinc ion binding"/>
    <property type="evidence" value="ECO:0007669"/>
    <property type="project" value="UniProtKB-KW"/>
</dbReference>
<evidence type="ECO:0000313" key="5">
    <source>
        <dbReference type="EMBL" id="KAK1611109.1"/>
    </source>
</evidence>
<evidence type="ECO:0000256" key="1">
    <source>
        <dbReference type="ARBA" id="ARBA00022750"/>
    </source>
</evidence>
<dbReference type="InterPro" id="IPR001878">
    <property type="entry name" value="Znf_CCHC"/>
</dbReference>
<dbReference type="InterPro" id="IPR058352">
    <property type="entry name" value="DUF8039"/>
</dbReference>
<name>A0AAD8R0B0_LOLMU</name>
<evidence type="ECO:0000313" key="6">
    <source>
        <dbReference type="Proteomes" id="UP001231189"/>
    </source>
</evidence>
<dbReference type="SUPFAM" id="SSF56672">
    <property type="entry name" value="DNA/RNA polymerases"/>
    <property type="match status" value="1"/>
</dbReference>
<dbReference type="GO" id="GO:0003676">
    <property type="term" value="F:nucleic acid binding"/>
    <property type="evidence" value="ECO:0007669"/>
    <property type="project" value="InterPro"/>
</dbReference>
<feature type="region of interest" description="Disordered" evidence="3">
    <location>
        <begin position="1312"/>
        <end position="1351"/>
    </location>
</feature>
<dbReference type="SUPFAM" id="SSF57756">
    <property type="entry name" value="Retrovirus zinc finger-like domains"/>
    <property type="match status" value="1"/>
</dbReference>
<sequence>MEDGTFVRDEEGEEAVQRLIYESARGPEPDDGDDNEYQDFLNDFGEGLESEQVRKDNEVSITNSGEVYIYPSGSSSKSVRTKRGPTRVLKCEGRLALTAFKANGEPVEPKEFCRKFTSQSGVIVRDHVPISIQEWHKPKNPESGASYVNDAMKKFLWDTLMTKFSLPEDMTEGQKNKVKEWTWKKMAIQFQTFKKNLWDKYKNEDPVFDDNTENLVKIKDHWAAFKEYKQSSTFVSRSKKNTENAAKKKLPHHLGSGGYKSAIPKWTAFENKLMDHGITPQTWDWPERSKLWLFAHGAGLDPKTGLIIAKGKWKEKIEAIVPKLVDAIDKVRKGEYIPDRENDELTLALGNPEHVGRVRARPGLTMKEAWPDSADTYRSRSRKKKKDADIVTELLSRVEALERNQRAPDQPLFLQDPQADAAPSQRRSSVGSSHLDGCGGSYPVDYVTEKTDCELHMLIRTASVKVAVGYVYPSEDGAMHHHMPIPPGCVRVGVDEVVSGFEKVELDIPRGEDERTLADVKHGFALWPKKYVVLLQRPPTPTHEQQMPSTPPGGSPGEQPSPHLPERDPSVSPPSRDPPRKTASVKRNGTPPRKKARKEKQLPPTEKLPWEKTPEENAEAVQAEVKKFFAPKVPEIPFEKTLDREKVVRTVDNLYDPVPSPPSDYVRSIERSYDKMIEATKPVQSGIREIKGIHQVYQLGQQPVQSVDPLKVFDGKTVQSSRQDGTDYALAERAYQFVQGKDLVENLRKVPTSMRNLHSWYLKASKEGIETIMVRVREEHYFQEYCVNVDFAELFQLYNLRALDKSIISCYCLSKMLECKRDDITDIGFIDPNTMHVKTIDNPLYNKDTPQTLLRSDYTMGDINNTHGGGAAAAGGTFPIAMYVLYLSYLALLLVPCSDLMHVLSLMCMVKQFSPSGFAAALKPSPFTGSHFKRWQSKTLLWLTSMGVHRVAEGTPRGPLTPDEDKAFGDATVIFVGAVLSVLGDKLVDAYLHIRNGKELWDALDAKFGAADAGGELYAMEQFNDYRMVENRSVVEQAHEIQIMAKELELLKCVLPDKFVAGCIVAKLPPSWRNFATSLKHQRHEFSVENIMGSLDVEEKARAKDKHTGGTEGRSAANMVQKNAHKSKGKNKGVSQTTNFKKKGKTEKKDPCWVCGETGHWANRCPQRKGKKCQAGQNSNSVSMVIGNTEEGTTGYGNMLPTARGSSVMMGNGLHATVRGVGTVDLKFTSGKIVQLKNMLHVPSIKKNLVSGSRLMKDGFKLVFESNKVVLSKFLVVKSGVDDMNVGTIFESRDATFFEDIFPMRDMHGMSSWESDPIHETPMESDEESDDESSDSDEDNNEAPTRSKRQRTAKSFGNDFIVYLVDDTPTTISEALASPDADYWKEAVQSEMDSILANGTWELSERPYGCKPVGCKWVFKKKLRADGTIEKYKARLVAKGYTQKEGEDFFDTYSPVARLTTIRVLLSLAASHGLLVHQMDVKTAFLNGELDEEIYMEQPDGFVLQGQERKVCKLKKSLYGLKQAPKQWHEKFERTLTSVGFVVNEADKCVYYRHGGGEGVVLCLYVDDILIFGTSLKVIEEVKTFLSQCFEMKDLGEADVILNIKLLRDENNGITLVQSHYVEKVLSRFGYADCKSSLTPYDPSVLLRKNEKATKDQLRYSQIIGSLMYLACATRPDISFAVCKLSRFVANPGDDHWHALERVMRYLKGTMSYGIHYTGYPRGLEGYSDSNWISDAKMKATSGYVFTLGGGAVSWKSCKQTILTRKRTPDDAEELLAKIGRNYDDWNTPEPTPTPIVKKRGLIKLNDEDMREAKKSLKEKGIKSEDVKNLPPIEDICEIIPPSSMIEKMKKFKFGELFKKGTTSTGRPSRAATRIRQSYNEDILAPSFAPEEDNGPPNASTFPCYDFLRNAGILEDFLTLVNRAGLTTYMGDEREQYYMLTKIFVESFQFDNKQYEPTVAFRIYGNPVTMQLKDFCLALDIDPAGTASRIDDNPRDLLELYRGITNDDCRTIQRGKIRNIQLPAIKYFAYYIATSILGRENTSNISSYHLAFLNIALTGQTSYHLGALIARLSTRGPIFGGTIALRVLTYLDLPIDPNDVPLAPRRLDIAAMKSHHFVTTESTLDNMAYRMLFADGDEKEIPLPQPGLFDIDRQPWSRTKEEVEEHMKIQEFHQQHDSEDVGTSYDHTGTYPGASSSTYPEYDPSSYYGDTTSWDRWD</sequence>
<dbReference type="GO" id="GO:0004190">
    <property type="term" value="F:aspartic-type endopeptidase activity"/>
    <property type="evidence" value="ECO:0007669"/>
    <property type="project" value="UniProtKB-KW"/>
</dbReference>
<dbReference type="PANTHER" id="PTHR33018:SF34">
    <property type="entry name" value="OS02G0472350 PROTEIN"/>
    <property type="match status" value="1"/>
</dbReference>
<dbReference type="PANTHER" id="PTHR33018">
    <property type="entry name" value="OS10G0338966 PROTEIN-RELATED"/>
    <property type="match status" value="1"/>
</dbReference>
<feature type="region of interest" description="Disordered" evidence="3">
    <location>
        <begin position="2172"/>
        <end position="2218"/>
    </location>
</feature>
<keyword evidence="1" id="KW-0064">Aspartyl protease</keyword>
<feature type="region of interest" description="Disordered" evidence="3">
    <location>
        <begin position="1102"/>
        <end position="1149"/>
    </location>
</feature>
<dbReference type="SMART" id="SM00343">
    <property type="entry name" value="ZnF_C2HC"/>
    <property type="match status" value="1"/>
</dbReference>
<dbReference type="InterPro" id="IPR036875">
    <property type="entry name" value="Znf_CCHC_sf"/>
</dbReference>
<keyword evidence="2" id="KW-0863">Zinc-finger</keyword>
<comment type="caution">
    <text evidence="5">The sequence shown here is derived from an EMBL/GenBank/DDBJ whole genome shotgun (WGS) entry which is preliminary data.</text>
</comment>
<protein>
    <recommendedName>
        <fullName evidence="4">CCHC-type domain-containing protein</fullName>
    </recommendedName>
</protein>
<feature type="compositionally biased region" description="Acidic residues" evidence="3">
    <location>
        <begin position="1323"/>
        <end position="1341"/>
    </location>
</feature>
<dbReference type="InterPro" id="IPR043502">
    <property type="entry name" value="DNA/RNA_pol_sf"/>
</dbReference>
<keyword evidence="2" id="KW-0862">Zinc</keyword>
<gene>
    <name evidence="5" type="ORF">QYE76_034782</name>
</gene>
<dbReference type="Pfam" id="PF00098">
    <property type="entry name" value="zf-CCHC"/>
    <property type="match status" value="1"/>
</dbReference>
<dbReference type="InterPro" id="IPR004312">
    <property type="entry name" value="ATHILA_Orf1_C"/>
</dbReference>
<feature type="region of interest" description="Disordered" evidence="3">
    <location>
        <begin position="20"/>
        <end position="41"/>
    </location>
</feature>
<reference evidence="5" key="1">
    <citation type="submission" date="2023-07" db="EMBL/GenBank/DDBJ databases">
        <title>A chromosome-level genome assembly of Lolium multiflorum.</title>
        <authorList>
            <person name="Chen Y."/>
            <person name="Copetti D."/>
            <person name="Kolliker R."/>
            <person name="Studer B."/>
        </authorList>
    </citation>
    <scope>NUCLEOTIDE SEQUENCE</scope>
    <source>
        <strain evidence="5">02402/16</strain>
        <tissue evidence="5">Leaf</tissue>
    </source>
</reference>
<organism evidence="5 6">
    <name type="scientific">Lolium multiflorum</name>
    <name type="common">Italian ryegrass</name>
    <name type="synonym">Lolium perenne subsp. multiflorum</name>
    <dbReference type="NCBI Taxonomy" id="4521"/>
    <lineage>
        <taxon>Eukaryota</taxon>
        <taxon>Viridiplantae</taxon>
        <taxon>Streptophyta</taxon>
        <taxon>Embryophyta</taxon>
        <taxon>Tracheophyta</taxon>
        <taxon>Spermatophyta</taxon>
        <taxon>Magnoliopsida</taxon>
        <taxon>Liliopsida</taxon>
        <taxon>Poales</taxon>
        <taxon>Poaceae</taxon>
        <taxon>BOP clade</taxon>
        <taxon>Pooideae</taxon>
        <taxon>Poodae</taxon>
        <taxon>Poeae</taxon>
        <taxon>Poeae Chloroplast Group 2 (Poeae type)</taxon>
        <taxon>Loliodinae</taxon>
        <taxon>Loliinae</taxon>
        <taxon>Lolium</taxon>
    </lineage>
</organism>
<keyword evidence="6" id="KW-1185">Reference proteome</keyword>
<dbReference type="InterPro" id="IPR013103">
    <property type="entry name" value="RVT_2"/>
</dbReference>
<evidence type="ECO:0000256" key="3">
    <source>
        <dbReference type="SAM" id="MobiDB-lite"/>
    </source>
</evidence>
<dbReference type="Pfam" id="PF03078">
    <property type="entry name" value="ATHILA"/>
    <property type="match status" value="1"/>
</dbReference>
<evidence type="ECO:0000259" key="4">
    <source>
        <dbReference type="PROSITE" id="PS50158"/>
    </source>
</evidence>
<evidence type="ECO:0000256" key="2">
    <source>
        <dbReference type="PROSITE-ProRule" id="PRU00047"/>
    </source>
</evidence>
<dbReference type="Pfam" id="PF22936">
    <property type="entry name" value="Pol_BBD"/>
    <property type="match status" value="1"/>
</dbReference>
<dbReference type="Pfam" id="PF26133">
    <property type="entry name" value="DUF8039"/>
    <property type="match status" value="1"/>
</dbReference>
<dbReference type="Pfam" id="PF14223">
    <property type="entry name" value="Retrotran_gag_2"/>
    <property type="match status" value="1"/>
</dbReference>
<dbReference type="PROSITE" id="PS50158">
    <property type="entry name" value="ZF_CCHC"/>
    <property type="match status" value="1"/>
</dbReference>
<accession>A0AAD8R0B0</accession>
<dbReference type="Pfam" id="PF07727">
    <property type="entry name" value="RVT_2"/>
    <property type="match status" value="1"/>
</dbReference>